<proteinExistence type="predicted"/>
<evidence type="ECO:0000313" key="1">
    <source>
        <dbReference type="EMBL" id="PRM86798.1"/>
    </source>
</evidence>
<accession>A0A2S9SJN7</accession>
<keyword evidence="1" id="KW-0808">Transferase</keyword>
<dbReference type="GO" id="GO:0004731">
    <property type="term" value="F:purine-nucleoside phosphorylase activity"/>
    <property type="evidence" value="ECO:0007669"/>
    <property type="project" value="UniProtKB-EC"/>
</dbReference>
<dbReference type="EMBL" id="NXGH01000160">
    <property type="protein sequence ID" value="PRM86798.1"/>
    <property type="molecule type" value="Genomic_DNA"/>
</dbReference>
<name>A0A2S9SJN7_9BACT</name>
<dbReference type="SUPFAM" id="SSF53167">
    <property type="entry name" value="Purine and uridine phosphorylases"/>
    <property type="match status" value="1"/>
</dbReference>
<sequence>LTVSDHCLTGEETTAEERQLSFNQMIELALHTAL</sequence>
<dbReference type="GO" id="GO:0009116">
    <property type="term" value="P:nucleoside metabolic process"/>
    <property type="evidence" value="ECO:0007669"/>
    <property type="project" value="InterPro"/>
</dbReference>
<gene>
    <name evidence="1" type="primary">deoD</name>
    <name evidence="1" type="ORF">CJ671_11065</name>
</gene>
<dbReference type="InterPro" id="IPR035994">
    <property type="entry name" value="Nucleoside_phosphorylase_sf"/>
</dbReference>
<dbReference type="Proteomes" id="UP000238649">
    <property type="component" value="Unassembled WGS sequence"/>
</dbReference>
<dbReference type="EC" id="2.4.2.1" evidence="1"/>
<reference evidence="1 2" key="1">
    <citation type="submission" date="2017-09" db="EMBL/GenBank/DDBJ databases">
        <title>Reassesment of A. cryaerophilus.</title>
        <authorList>
            <person name="Perez-Cataluna A."/>
            <person name="Collado L."/>
            <person name="Salgado O."/>
            <person name="Lefinanco V."/>
            <person name="Figueras M.J."/>
        </authorList>
    </citation>
    <scope>NUCLEOTIDE SEQUENCE [LARGE SCALE GENOMIC DNA]</scope>
    <source>
        <strain evidence="1 2">LMG 9871</strain>
    </source>
</reference>
<dbReference type="AlphaFoldDB" id="A0A2S9SJN7"/>
<feature type="non-terminal residue" evidence="1">
    <location>
        <position position="1"/>
    </location>
</feature>
<organism evidence="1 2">
    <name type="scientific">Aliarcobacter cryaerophilus</name>
    <dbReference type="NCBI Taxonomy" id="28198"/>
    <lineage>
        <taxon>Bacteria</taxon>
        <taxon>Pseudomonadati</taxon>
        <taxon>Campylobacterota</taxon>
        <taxon>Epsilonproteobacteria</taxon>
        <taxon>Campylobacterales</taxon>
        <taxon>Arcobacteraceae</taxon>
        <taxon>Aliarcobacter</taxon>
    </lineage>
</organism>
<keyword evidence="1" id="KW-0328">Glycosyltransferase</keyword>
<protein>
    <submittedName>
        <fullName evidence="1">Purine-nucleoside phosphorylase</fullName>
        <ecNumber evidence="1">2.4.2.1</ecNumber>
    </submittedName>
</protein>
<evidence type="ECO:0000313" key="2">
    <source>
        <dbReference type="Proteomes" id="UP000238649"/>
    </source>
</evidence>
<comment type="caution">
    <text evidence="1">The sequence shown here is derived from an EMBL/GenBank/DDBJ whole genome shotgun (WGS) entry which is preliminary data.</text>
</comment>